<sequence>MAQQQIQQQIEQQLRQNWQQLRYGILDQFGQVSAADVDSATSVNDLVARIADKTHHSERYIENRLHQLVGVGGGQGGNLGERFGASQGGQRGNQQNQNQNQNQPFGSQQ</sequence>
<reference evidence="2 3" key="1">
    <citation type="submission" date="2022-04" db="EMBL/GenBank/DDBJ databases">
        <title>Genome diversity in the genus Frankia.</title>
        <authorList>
            <person name="Carlos-Shanley C."/>
            <person name="Hahn D."/>
        </authorList>
    </citation>
    <scope>NUCLEOTIDE SEQUENCE [LARGE SCALE GENOMIC DNA]</scope>
    <source>
        <strain evidence="2 3">Ag45/Mut15</strain>
    </source>
</reference>
<protein>
    <recommendedName>
        <fullName evidence="4">PE-PGRS family protein</fullName>
    </recommendedName>
</protein>
<feature type="region of interest" description="Disordered" evidence="1">
    <location>
        <begin position="72"/>
        <end position="109"/>
    </location>
</feature>
<evidence type="ECO:0000256" key="1">
    <source>
        <dbReference type="SAM" id="MobiDB-lite"/>
    </source>
</evidence>
<name>A0ABT0JW31_9ACTN</name>
<accession>A0ABT0JW31</accession>
<dbReference type="Proteomes" id="UP001201873">
    <property type="component" value="Unassembled WGS sequence"/>
</dbReference>
<proteinExistence type="predicted"/>
<evidence type="ECO:0000313" key="3">
    <source>
        <dbReference type="Proteomes" id="UP001201873"/>
    </source>
</evidence>
<dbReference type="RefSeq" id="WP_248823969.1">
    <property type="nucleotide sequence ID" value="NZ_JALKFT010000005.1"/>
</dbReference>
<evidence type="ECO:0008006" key="4">
    <source>
        <dbReference type="Google" id="ProtNLM"/>
    </source>
</evidence>
<keyword evidence="3" id="KW-1185">Reference proteome</keyword>
<organism evidence="2 3">
    <name type="scientific">Frankia umida</name>
    <dbReference type="NCBI Taxonomy" id="573489"/>
    <lineage>
        <taxon>Bacteria</taxon>
        <taxon>Bacillati</taxon>
        <taxon>Actinomycetota</taxon>
        <taxon>Actinomycetes</taxon>
        <taxon>Frankiales</taxon>
        <taxon>Frankiaceae</taxon>
        <taxon>Frankia</taxon>
    </lineage>
</organism>
<feature type="compositionally biased region" description="Low complexity" evidence="1">
    <location>
        <begin position="92"/>
        <end position="109"/>
    </location>
</feature>
<evidence type="ECO:0000313" key="2">
    <source>
        <dbReference type="EMBL" id="MCK9875529.1"/>
    </source>
</evidence>
<comment type="caution">
    <text evidence="2">The sequence shown here is derived from an EMBL/GenBank/DDBJ whole genome shotgun (WGS) entry which is preliminary data.</text>
</comment>
<dbReference type="EMBL" id="JALKFT010000005">
    <property type="protein sequence ID" value="MCK9875529.1"/>
    <property type="molecule type" value="Genomic_DNA"/>
</dbReference>
<gene>
    <name evidence="2" type="ORF">MXD59_07035</name>
</gene>